<evidence type="ECO:0000313" key="3">
    <source>
        <dbReference type="Proteomes" id="UP000247233"/>
    </source>
</evidence>
<feature type="compositionally biased region" description="Polar residues" evidence="1">
    <location>
        <begin position="73"/>
        <end position="83"/>
    </location>
</feature>
<accession>A0A317VZC4</accession>
<dbReference type="RefSeq" id="XP_025398313.1">
    <property type="nucleotide sequence ID" value="XM_025543516.1"/>
</dbReference>
<sequence>MPYSLEKPLDLIGRPQGLVTLPLASSPNTLSLCHATPYVSDLTTCGLFSPSDCTRADARWVPEPQHDYDSEEPSSSKQPSYQSLPCCHHAQGIPPGMEDVPLDAPSRHALEEYSSSFDQHRLLKRRLSTLTHSPQRNKVG</sequence>
<dbReference type="GeneID" id="37065753"/>
<gene>
    <name evidence="2" type="ORF">BO70DRAFT_363251</name>
</gene>
<reference evidence="2 3" key="1">
    <citation type="submission" date="2016-12" db="EMBL/GenBank/DDBJ databases">
        <title>The genomes of Aspergillus section Nigri reveals drivers in fungal speciation.</title>
        <authorList>
            <consortium name="DOE Joint Genome Institute"/>
            <person name="Vesth T.C."/>
            <person name="Nybo J."/>
            <person name="Theobald S."/>
            <person name="Brandl J."/>
            <person name="Frisvad J.C."/>
            <person name="Nielsen K.F."/>
            <person name="Lyhne E.K."/>
            <person name="Kogle M.E."/>
            <person name="Kuo A."/>
            <person name="Riley R."/>
            <person name="Clum A."/>
            <person name="Nolan M."/>
            <person name="Lipzen A."/>
            <person name="Salamov A."/>
            <person name="Henrissat B."/>
            <person name="Wiebenga A."/>
            <person name="De Vries R.P."/>
            <person name="Grigoriev I.V."/>
            <person name="Mortensen U.H."/>
            <person name="Andersen M.R."/>
            <person name="Baker S.E."/>
        </authorList>
    </citation>
    <scope>NUCLEOTIDE SEQUENCE [LARGE SCALE GENOMIC DNA]</scope>
    <source>
        <strain evidence="2 3">CBS 117.55</strain>
    </source>
</reference>
<comment type="caution">
    <text evidence="2">The sequence shown here is derived from an EMBL/GenBank/DDBJ whole genome shotgun (WGS) entry which is preliminary data.</text>
</comment>
<dbReference type="EMBL" id="MSFL01000017">
    <property type="protein sequence ID" value="PWY78372.1"/>
    <property type="molecule type" value="Genomic_DNA"/>
</dbReference>
<dbReference type="OrthoDB" id="4380462at2759"/>
<proteinExistence type="predicted"/>
<dbReference type="Proteomes" id="UP000247233">
    <property type="component" value="Unassembled WGS sequence"/>
</dbReference>
<organism evidence="2 3">
    <name type="scientific">Aspergillus heteromorphus CBS 117.55</name>
    <dbReference type="NCBI Taxonomy" id="1448321"/>
    <lineage>
        <taxon>Eukaryota</taxon>
        <taxon>Fungi</taxon>
        <taxon>Dikarya</taxon>
        <taxon>Ascomycota</taxon>
        <taxon>Pezizomycotina</taxon>
        <taxon>Eurotiomycetes</taxon>
        <taxon>Eurotiomycetidae</taxon>
        <taxon>Eurotiales</taxon>
        <taxon>Aspergillaceae</taxon>
        <taxon>Aspergillus</taxon>
        <taxon>Aspergillus subgen. Circumdati</taxon>
    </lineage>
</organism>
<evidence type="ECO:0000313" key="2">
    <source>
        <dbReference type="EMBL" id="PWY78372.1"/>
    </source>
</evidence>
<evidence type="ECO:0000256" key="1">
    <source>
        <dbReference type="SAM" id="MobiDB-lite"/>
    </source>
</evidence>
<dbReference type="VEuPathDB" id="FungiDB:BO70DRAFT_363251"/>
<protein>
    <submittedName>
        <fullName evidence="2">Uncharacterized protein</fullName>
    </submittedName>
</protein>
<name>A0A317VZC4_9EURO</name>
<feature type="region of interest" description="Disordered" evidence="1">
    <location>
        <begin position="64"/>
        <end position="106"/>
    </location>
</feature>
<keyword evidence="3" id="KW-1185">Reference proteome</keyword>
<dbReference type="AlphaFoldDB" id="A0A317VZC4"/>